<dbReference type="EMBL" id="BAABNP010000012">
    <property type="protein sequence ID" value="GAA5341774.1"/>
    <property type="molecule type" value="Genomic_DNA"/>
</dbReference>
<dbReference type="InterPro" id="IPR045713">
    <property type="entry name" value="DUF6069"/>
</dbReference>
<evidence type="ECO:0000256" key="1">
    <source>
        <dbReference type="SAM" id="Phobius"/>
    </source>
</evidence>
<evidence type="ECO:0008006" key="4">
    <source>
        <dbReference type="Google" id="ProtNLM"/>
    </source>
</evidence>
<evidence type="ECO:0000313" key="3">
    <source>
        <dbReference type="Proteomes" id="UP001498935"/>
    </source>
</evidence>
<feature type="transmembrane region" description="Helical" evidence="1">
    <location>
        <begin position="96"/>
        <end position="115"/>
    </location>
</feature>
<dbReference type="Proteomes" id="UP001498935">
    <property type="component" value="Unassembled WGS sequence"/>
</dbReference>
<keyword evidence="1" id="KW-0472">Membrane</keyword>
<keyword evidence="1" id="KW-1133">Transmembrane helix</keyword>
<keyword evidence="1" id="KW-0812">Transmembrane</keyword>
<evidence type="ECO:0000313" key="2">
    <source>
        <dbReference type="EMBL" id="GAA5341774.1"/>
    </source>
</evidence>
<dbReference type="RefSeq" id="WP_342038735.1">
    <property type="nucleotide sequence ID" value="NZ_BAABBK010000013.1"/>
</dbReference>
<sequence>MRTPSIANDSATEPRSQKRRSVWSTGLFVFAAAGIVDGVIAVVAGLAGVDMTVVPQGGPTMIVGIGAVLLALVVSVAIGTLTLAAIGRGRSSRWRFLAVVGFGLSAVSIAAPLSVQATEATTATLAAMHIVAGLIWFVALWRGAKSQHTTEQSDV</sequence>
<feature type="transmembrane region" description="Helical" evidence="1">
    <location>
        <begin position="61"/>
        <end position="84"/>
    </location>
</feature>
<proteinExistence type="predicted"/>
<comment type="caution">
    <text evidence="2">The sequence shown here is derived from an EMBL/GenBank/DDBJ whole genome shotgun (WGS) entry which is preliminary data.</text>
</comment>
<organism evidence="2 3">
    <name type="scientific">Brevibacterium ammoniilyticum</name>
    <dbReference type="NCBI Taxonomy" id="1046555"/>
    <lineage>
        <taxon>Bacteria</taxon>
        <taxon>Bacillati</taxon>
        <taxon>Actinomycetota</taxon>
        <taxon>Actinomycetes</taxon>
        <taxon>Micrococcales</taxon>
        <taxon>Brevibacteriaceae</taxon>
        <taxon>Brevibacterium</taxon>
    </lineage>
</organism>
<keyword evidence="3" id="KW-1185">Reference proteome</keyword>
<accession>A0ABP9U3Q9</accession>
<feature type="transmembrane region" description="Helical" evidence="1">
    <location>
        <begin position="121"/>
        <end position="141"/>
    </location>
</feature>
<dbReference type="Pfam" id="PF19545">
    <property type="entry name" value="DUF6069"/>
    <property type="match status" value="1"/>
</dbReference>
<name>A0ABP9U3Q9_9MICO</name>
<reference evidence="2 3" key="1">
    <citation type="submission" date="2024-02" db="EMBL/GenBank/DDBJ databases">
        <title>Characterization of antibiotic resistant novel bacterial strains and their environmental applications.</title>
        <authorList>
            <person name="Manzoor S."/>
            <person name="Abbas S."/>
            <person name="Arshad M."/>
            <person name="Li W.J."/>
            <person name="Ahmed I."/>
        </authorList>
    </citation>
    <scope>NUCLEOTIDE SEQUENCE [LARGE SCALE GENOMIC DNA]</scope>
    <source>
        <strain evidence="2 3">KACC 15558</strain>
    </source>
</reference>
<protein>
    <recommendedName>
        <fullName evidence="4">DUF4383 domain-containing protein</fullName>
    </recommendedName>
</protein>
<gene>
    <name evidence="2" type="ORF">KACC15558_28150</name>
</gene>
<feature type="transmembrane region" description="Helical" evidence="1">
    <location>
        <begin position="21"/>
        <end position="49"/>
    </location>
</feature>